<comment type="caution">
    <text evidence="1">The sequence shown here is derived from an EMBL/GenBank/DDBJ whole genome shotgun (WGS) entry which is preliminary data.</text>
</comment>
<name>A0A834F452_ORYME</name>
<evidence type="ECO:0000313" key="1">
    <source>
        <dbReference type="EMBL" id="KAF6720091.1"/>
    </source>
</evidence>
<organism evidence="1 2">
    <name type="scientific">Oryzias melastigma</name>
    <name type="common">Marine medaka</name>
    <dbReference type="NCBI Taxonomy" id="30732"/>
    <lineage>
        <taxon>Eukaryota</taxon>
        <taxon>Metazoa</taxon>
        <taxon>Chordata</taxon>
        <taxon>Craniata</taxon>
        <taxon>Vertebrata</taxon>
        <taxon>Euteleostomi</taxon>
        <taxon>Actinopterygii</taxon>
        <taxon>Neopterygii</taxon>
        <taxon>Teleostei</taxon>
        <taxon>Neoteleostei</taxon>
        <taxon>Acanthomorphata</taxon>
        <taxon>Ovalentaria</taxon>
        <taxon>Atherinomorphae</taxon>
        <taxon>Beloniformes</taxon>
        <taxon>Adrianichthyidae</taxon>
        <taxon>Oryziinae</taxon>
        <taxon>Oryzias</taxon>
    </lineage>
</organism>
<protein>
    <submittedName>
        <fullName evidence="1">Uncharacterized protein</fullName>
    </submittedName>
</protein>
<evidence type="ECO:0000313" key="2">
    <source>
        <dbReference type="Proteomes" id="UP000646548"/>
    </source>
</evidence>
<dbReference type="EMBL" id="WKFB01000531">
    <property type="protein sequence ID" value="KAF6720091.1"/>
    <property type="molecule type" value="Genomic_DNA"/>
</dbReference>
<accession>A0A834F452</accession>
<sequence length="140" mass="15591">MYGVGERGAAVEVGRSLCECETDESAFMDHNQVLTPQWNSGKRTELFALICTCMQYVKVNGLVRRGGEGMQQLSTRDCDKWLSMTLTMKEGSFFFFLSTQDGKRQEDGGEVRQKGRCFCLCVVHCVLARAGGALKPSARF</sequence>
<dbReference type="AlphaFoldDB" id="A0A834F452"/>
<proteinExistence type="predicted"/>
<reference evidence="1" key="1">
    <citation type="journal article" name="BMC Genomics">
        <title>Long-read sequencing and de novo genome assembly of marine medaka (Oryzias melastigma).</title>
        <authorList>
            <person name="Liang P."/>
            <person name="Saqib H.S.A."/>
            <person name="Ni X."/>
            <person name="Shen Y."/>
        </authorList>
    </citation>
    <scope>NUCLEOTIDE SEQUENCE</scope>
    <source>
        <strain evidence="1">Bigg-433</strain>
    </source>
</reference>
<dbReference type="Proteomes" id="UP000646548">
    <property type="component" value="Unassembled WGS sequence"/>
</dbReference>
<gene>
    <name evidence="1" type="ORF">FQA47_025417</name>
</gene>